<evidence type="ECO:0000256" key="3">
    <source>
        <dbReference type="ARBA" id="ARBA00023054"/>
    </source>
</evidence>
<dbReference type="EMBL" id="JAUDCG010000082">
    <property type="protein sequence ID" value="MDM8158125.1"/>
    <property type="molecule type" value="Genomic_DNA"/>
</dbReference>
<name>A0ABT7UGP4_9FIRM</name>
<gene>
    <name evidence="6" type="ORF">QUV96_10865</name>
</gene>
<accession>A0ABT7UGP4</accession>
<feature type="coiled-coil region" evidence="5">
    <location>
        <begin position="278"/>
        <end position="305"/>
    </location>
</feature>
<evidence type="ECO:0000256" key="5">
    <source>
        <dbReference type="SAM" id="Coils"/>
    </source>
</evidence>
<keyword evidence="7" id="KW-1185">Reference proteome</keyword>
<dbReference type="RefSeq" id="WP_289608549.1">
    <property type="nucleotide sequence ID" value="NZ_JAUDCG010000082.1"/>
</dbReference>
<comment type="function">
    <text evidence="1">Involved in DNA recombination.</text>
</comment>
<proteinExistence type="inferred from homology"/>
<dbReference type="Proteomes" id="UP001529340">
    <property type="component" value="Unassembled WGS sequence"/>
</dbReference>
<evidence type="ECO:0000256" key="4">
    <source>
        <dbReference type="ARBA" id="ARBA00023172"/>
    </source>
</evidence>
<evidence type="ECO:0000256" key="1">
    <source>
        <dbReference type="ARBA" id="ARBA00003416"/>
    </source>
</evidence>
<organism evidence="6 7">
    <name type="scientific">Amedibacillus dolichus</name>
    <dbReference type="NCBI Taxonomy" id="31971"/>
    <lineage>
        <taxon>Bacteria</taxon>
        <taxon>Bacillati</taxon>
        <taxon>Bacillota</taxon>
        <taxon>Erysipelotrichia</taxon>
        <taxon>Erysipelotrichales</taxon>
        <taxon>Erysipelotrichaceae</taxon>
        <taxon>Amedibacillus</taxon>
    </lineage>
</organism>
<sequence>MEVILLLFLCLIVLVGFAILFWDGRRRSLHEQEALAQKQKEIDLLRQQLSLSQNNDQSLLMKSQQTATSIDAMNRQFQTLFRELSQLGKDSALHGTAIAQIEGHVRAINQVMVNKKARGNWGEYQLGMLLALYAGDNREVYEEQFTLDNRMIADAVLHIPGSDRLLCIDSKFPLEYYQGIVESEQAGERQTRYSALFKTSIKKHIDDIAHKYITPQTSDQAVMFVPSEAIYTYICSQCNDLLEYSYQKHVLMTSPTTLIGVVFTMVHATKDVRRSEHVRALESEIRTLSEDAGRLMQRLEKSEKALEQSMSLFSEAQTSARKITRRIEKISDGDIS</sequence>
<comment type="similarity">
    <text evidence="2">Belongs to the RmuC family.</text>
</comment>
<dbReference type="PANTHER" id="PTHR30563">
    <property type="entry name" value="DNA RECOMBINATION PROTEIN RMUC"/>
    <property type="match status" value="1"/>
</dbReference>
<evidence type="ECO:0000313" key="6">
    <source>
        <dbReference type="EMBL" id="MDM8158125.1"/>
    </source>
</evidence>
<protein>
    <submittedName>
        <fullName evidence="6">DNA recombination protein RmuC</fullName>
    </submittedName>
</protein>
<comment type="caution">
    <text evidence="6">The sequence shown here is derived from an EMBL/GenBank/DDBJ whole genome shotgun (WGS) entry which is preliminary data.</text>
</comment>
<reference evidence="6 7" key="1">
    <citation type="submission" date="2023-06" db="EMBL/GenBank/DDBJ databases">
        <title>Identification and characterization of horizontal gene transfer across gut microbiota members of farm animals based on homology search.</title>
        <authorList>
            <person name="Schwarzerova J."/>
            <person name="Nykrynova M."/>
            <person name="Jureckova K."/>
            <person name="Cejkova D."/>
            <person name="Rychlik I."/>
        </authorList>
    </citation>
    <scope>NUCLEOTIDE SEQUENCE [LARGE SCALE GENOMIC DNA]</scope>
    <source>
        <strain evidence="6 7">ET39</strain>
    </source>
</reference>
<evidence type="ECO:0000313" key="7">
    <source>
        <dbReference type="Proteomes" id="UP001529340"/>
    </source>
</evidence>
<dbReference type="PANTHER" id="PTHR30563:SF0">
    <property type="entry name" value="DNA RECOMBINATION PROTEIN RMUC"/>
    <property type="match status" value="1"/>
</dbReference>
<dbReference type="InterPro" id="IPR003798">
    <property type="entry name" value="DNA_recombination_RmuC"/>
</dbReference>
<keyword evidence="3 5" id="KW-0175">Coiled coil</keyword>
<evidence type="ECO:0000256" key="2">
    <source>
        <dbReference type="ARBA" id="ARBA00009840"/>
    </source>
</evidence>
<dbReference type="Pfam" id="PF02646">
    <property type="entry name" value="RmuC"/>
    <property type="match status" value="1"/>
</dbReference>
<reference evidence="6 7" key="3">
    <citation type="submission" date="2023-06" db="EMBL/GenBank/DDBJ databases">
        <authorList>
            <person name="Zeman M."/>
            <person name="Kubasova T."/>
            <person name="Jahodarova E."/>
            <person name="Nykrynova M."/>
            <person name="Rychlik I."/>
        </authorList>
    </citation>
    <scope>NUCLEOTIDE SEQUENCE [LARGE SCALE GENOMIC DNA]</scope>
    <source>
        <strain evidence="6 7">ET39</strain>
    </source>
</reference>
<keyword evidence="4" id="KW-0233">DNA recombination</keyword>
<reference evidence="7" key="2">
    <citation type="submission" date="2023-06" db="EMBL/GenBank/DDBJ databases">
        <title>Identification and characterization of horizontal gene transfer across gut microbiota members of farm animals based on homology search.</title>
        <authorList>
            <person name="Zeman M."/>
            <person name="Kubasova T."/>
            <person name="Jahodarova E."/>
            <person name="Nykrynova M."/>
            <person name="Rychlik I."/>
        </authorList>
    </citation>
    <scope>NUCLEOTIDE SEQUENCE [LARGE SCALE GENOMIC DNA]</scope>
    <source>
        <strain evidence="7">ET39</strain>
    </source>
</reference>